<evidence type="ECO:0000313" key="3">
    <source>
        <dbReference type="Proteomes" id="UP000032434"/>
    </source>
</evidence>
<dbReference type="KEGG" id="aoc:Aocu_02860"/>
<dbReference type="RefSeq" id="WP_045748918.1">
    <property type="nucleotide sequence ID" value="NZ_FUZK01000002.1"/>
</dbReference>
<dbReference type="Proteomes" id="UP000032434">
    <property type="component" value="Chromosome 1"/>
</dbReference>
<dbReference type="Gene3D" id="2.180.10.10">
    <property type="entry name" value="RHS repeat-associated core"/>
    <property type="match status" value="2"/>
</dbReference>
<sequence>MSKFIISKYSELPISSTSVLYHHNVISGDQINSIGSINPLPSTDKNNHLFLKISIGTFKNEKNILSTKYRLLILSDTQFNNDVEFSLIYEDPFDINISTSQAHQRVNQSNQYLIGKSHVNYFNESNTGYIEFELTNHVISKLKTSDNHIHMRISNNSSEKFYLINPDIVHSDLSAYGGELNTSSHFDGLVVTVSDPIKDTREVLGINEGGNCLIDYVSGDFLHMLPEIGNTSHALSNTINQNKSNLLSSLFYTIKTNITQSILVDYLGNENVYRTLHPNDLKGLYGIEVDPSVYLADFNIKDFSYAVNMANDNNVVIKFPNGFSLKLFHAGQIDMFGHKIFRLEWIKNKNIPIIEVDWSHTNQAIIHKEDEVTIISFFDTKIDSIEIPKWHRKYQMVYEQIQNKYYLKEIRHYNQDELGDVLVDKQTITYDGNKYLSTVNLADYLVLYTYTNNKLTRIQMGSLEEENNSYDFEYYPLDKYTKISNEQGKSNQVYYSQLGQKTLVTDGENHRIFESYKASNGDETLTRKEIIDLNKNDIEKSEYQLIQGNLIDGWEGFGENQLSDFLVNNTFFPDIIGHTVVNFKGRQNEVREFKTKVFPSDRQIGDEWFFSAWVKADMIDLDTAQLKITIHNASGSEEVKYFDFDKKIKDWQIITGYFKCENRYQSITCAFSYKGKNNLKLGKVKLYKQKINELYEFNERNQIEKINVDGEFVEYVYDKEKIIKAITASGRVFDYTYDDNSNILSIRDLTTQFKVESTYEDNLLIKETTTSDEGFVSTSSYEYDEKGLVIKTIDGDGFTQNFLYDKYGRLIQTQDASGIVHQKKYNMKNQITNYRYQLNENNDGGIFEYGVNGNLYKLNTKNEMHYEFDSSLNGNRLNEVSIGGITLESRNYGTGNLKNTLLSNQYGSSNNQFKYEYNEKGQIIKKKYNENDLVNISYADDQLIIVTDVPNNQSKELCFDDSQKIIKEINKVNGVEKGVFSYAYDDKDSIIKKAFSSENQTISYDYNHSYDFKKNNLNSYLEKISIQYLNDYLRVNNSHKTIYSDNNLLALSAIEYISDINQNVMRLNDKSSCIVMDANQINKNRVDQTKYSDLTFSKNDWISGFVNNKIIYGWIRVSGENLEDKEILRMGQLALYLDTNLRVKLKHNSNEMLTQIVVNKDVWFMISLRLTQTEAIVTVNNHDERFAVNYKSSQADFISIGNYPASNPTQIYLDNKYFELSDLVIDVLYMGYGTSNVTTNCLRLMYFEGERYLNQPQNILATQTSYFNASLYEGSEVFSLNGSTLSSKGRKPSKYQYSNPNQNGYKLKQFKYDDDLLRYVYTSFSKENNEGPELVYTLDLKQQGTMNVFIKPEETTLTTTRTILSLISPENNVVFNLFMDYTSRLRFSLLGTTYGTTYIVNPGEWHMVTFVWQQNQIKIYVNHQLVHQQTVNAFDFSNTALYIGSRGGADYPFRHLEGYIEMFSVWDITLTTEHLEKLYTEGLPIMFESKVDSKGRPVENIIYSLENTFTKTYGYHDEIYTENNENKIKLGKVPVSETSSVGTKVNYKYDEYFNVVEKEYLDISNKAIKVVYYVYDGLKRLSKEIVNHVTIDMTNPNEPIRNETCDYAYEYLYDQNGNILKKTQINGIAVTYEDTYIYDETIKDRLNRITRRKNNQTTTYYELTYDPNNQFWPSQIFKDNTNHQLLWQGPQLMSLGHYQYQYNENGIRVKKTGGGVNIKYDVDGTQVIRSTDLNNNKTMLYHFDQNGQLIGLNYSGKDYVYQRNILGEIYGIMDLNGKQIIQYSYNAYGVPSITFGTYLNSSETTIASDIAEFNIYLYKGYIYDQETNLYYCQTRYYDPEVGRWLSIDHIAYLDSESIGGLNLYAYCGNNPVMYSDPSGNFPILAILSLVTIVGMVLTVGGVVTKNNTVTAIGLTMIAIPALITGGLALVSGIATGATLTGVIGGGTLLAGLGTGAFATAEFQEASGNGNWIIDSTGMSEGLYNGLMLSIAAIATMGTIASSISYSFNIKSISKFGKYGDYYGMKFQTGAGKTHVLSFHTHGHKVAKGIKSIPEWHWQLQKWNPYVGKTSGTIARWIWWSLAR</sequence>
<dbReference type="PANTHER" id="PTHR32305:SF15">
    <property type="entry name" value="PROTEIN RHSA-RELATED"/>
    <property type="match status" value="1"/>
</dbReference>
<dbReference type="EMBL" id="LK028559">
    <property type="protein sequence ID" value="CDR30359.1"/>
    <property type="molecule type" value="Genomic_DNA"/>
</dbReference>
<dbReference type="InterPro" id="IPR022385">
    <property type="entry name" value="Rhs_assc_core"/>
</dbReference>
<dbReference type="OrthoDB" id="411402at2"/>
<dbReference type="SUPFAM" id="SSF49899">
    <property type="entry name" value="Concanavalin A-like lectins/glucanases"/>
    <property type="match status" value="1"/>
</dbReference>
<name>A0A061AAE0_9MOLU</name>
<gene>
    <name evidence="2" type="ORF">Aocu_02860</name>
</gene>
<organism evidence="2 3">
    <name type="scientific">Acholeplasma oculi</name>
    <dbReference type="NCBI Taxonomy" id="35623"/>
    <lineage>
        <taxon>Bacteria</taxon>
        <taxon>Bacillati</taxon>
        <taxon>Mycoplasmatota</taxon>
        <taxon>Mollicutes</taxon>
        <taxon>Acholeplasmatales</taxon>
        <taxon>Acholeplasmataceae</taxon>
        <taxon>Acholeplasma</taxon>
    </lineage>
</organism>
<keyword evidence="2" id="KW-0430">Lectin</keyword>
<keyword evidence="3" id="KW-1185">Reference proteome</keyword>
<dbReference type="PANTHER" id="PTHR32305">
    <property type="match status" value="1"/>
</dbReference>
<dbReference type="HOGENOM" id="CLU_232632_0_0_14"/>
<protein>
    <submittedName>
        <fullName evidence="2">Concanavalin A-like lectin/Glucanases superfamily protein with Rhs and YD repeat</fullName>
    </submittedName>
</protein>
<dbReference type="NCBIfam" id="TIGR01643">
    <property type="entry name" value="YD_repeat_2x"/>
    <property type="match status" value="1"/>
</dbReference>
<keyword evidence="1" id="KW-0472">Membrane</keyword>
<proteinExistence type="predicted"/>
<dbReference type="InterPro" id="IPR006530">
    <property type="entry name" value="YD"/>
</dbReference>
<keyword evidence="1" id="KW-0812">Transmembrane</keyword>
<dbReference type="Gene3D" id="2.60.120.200">
    <property type="match status" value="1"/>
</dbReference>
<evidence type="ECO:0000313" key="2">
    <source>
        <dbReference type="EMBL" id="CDR30359.1"/>
    </source>
</evidence>
<dbReference type="InParanoid" id="A0A061AAE0"/>
<reference evidence="3" key="1">
    <citation type="submission" date="2014-05" db="EMBL/GenBank/DDBJ databases">
        <authorList>
            <person name="Kube M."/>
        </authorList>
    </citation>
    <scope>NUCLEOTIDE SEQUENCE [LARGE SCALE GENOMIC DNA]</scope>
</reference>
<dbReference type="InterPro" id="IPR013320">
    <property type="entry name" value="ConA-like_dom_sf"/>
</dbReference>
<feature type="transmembrane region" description="Helical" evidence="1">
    <location>
        <begin position="1986"/>
        <end position="2007"/>
    </location>
</feature>
<dbReference type="STRING" id="35623.Aocu_02860"/>
<dbReference type="Pfam" id="PF13385">
    <property type="entry name" value="Laminin_G_3"/>
    <property type="match status" value="1"/>
</dbReference>
<feature type="transmembrane region" description="Helical" evidence="1">
    <location>
        <begin position="1881"/>
        <end position="1904"/>
    </location>
</feature>
<dbReference type="NCBIfam" id="TIGR03696">
    <property type="entry name" value="Rhs_assc_core"/>
    <property type="match status" value="1"/>
</dbReference>
<dbReference type="InterPro" id="IPR050708">
    <property type="entry name" value="T6SS_VgrG/RHS"/>
</dbReference>
<dbReference type="GO" id="GO:0030246">
    <property type="term" value="F:carbohydrate binding"/>
    <property type="evidence" value="ECO:0007669"/>
    <property type="project" value="UniProtKB-KW"/>
</dbReference>
<keyword evidence="1" id="KW-1133">Transmembrane helix</keyword>
<evidence type="ECO:0000256" key="1">
    <source>
        <dbReference type="SAM" id="Phobius"/>
    </source>
</evidence>
<accession>A0A061AAE0</accession>
<feature type="transmembrane region" description="Helical" evidence="1">
    <location>
        <begin position="1911"/>
        <end position="1934"/>
    </location>
</feature>
<dbReference type="PATRIC" id="fig|35623.3.peg.286"/>